<dbReference type="Gene3D" id="3.30.160.60">
    <property type="entry name" value="Classic Zinc Finger"/>
    <property type="match status" value="5"/>
</dbReference>
<dbReference type="GO" id="GO:0000978">
    <property type="term" value="F:RNA polymerase II cis-regulatory region sequence-specific DNA binding"/>
    <property type="evidence" value="ECO:0000318"/>
    <property type="project" value="GO_Central"/>
</dbReference>
<dbReference type="OrthoDB" id="40579at2759"/>
<keyword evidence="5 11" id="KW-0863">Zinc-finger</keyword>
<dbReference type="FunFam" id="3.30.160.60:FF:000624">
    <property type="entry name" value="zinc finger protein 697"/>
    <property type="match status" value="1"/>
</dbReference>
<keyword evidence="4" id="KW-0677">Repeat</keyword>
<keyword evidence="3" id="KW-0479">Metal-binding</keyword>
<keyword evidence="8" id="KW-0238">DNA-binding</keyword>
<dbReference type="PANTHER" id="PTHR16515:SF49">
    <property type="entry name" value="GASTRULA ZINC FINGER PROTEIN XLCGF49.1-LIKE-RELATED"/>
    <property type="match status" value="1"/>
</dbReference>
<dbReference type="OMA" id="ANWITHE"/>
<accession>T1EF59</accession>
<evidence type="ECO:0000256" key="5">
    <source>
        <dbReference type="ARBA" id="ARBA00022771"/>
    </source>
</evidence>
<evidence type="ECO:0000256" key="2">
    <source>
        <dbReference type="ARBA" id="ARBA00006991"/>
    </source>
</evidence>
<feature type="domain" description="C2H2-type" evidence="12">
    <location>
        <begin position="90"/>
        <end position="117"/>
    </location>
</feature>
<dbReference type="InterPro" id="IPR013087">
    <property type="entry name" value="Znf_C2H2_type"/>
</dbReference>
<evidence type="ECO:0000313" key="14">
    <source>
        <dbReference type="EnsemblMetazoa" id="HelroP110871"/>
    </source>
</evidence>
<evidence type="ECO:0000256" key="4">
    <source>
        <dbReference type="ARBA" id="ARBA00022737"/>
    </source>
</evidence>
<dbReference type="Pfam" id="PF00096">
    <property type="entry name" value="zf-C2H2"/>
    <property type="match status" value="3"/>
</dbReference>
<keyword evidence="7" id="KW-0805">Transcription regulation</keyword>
<evidence type="ECO:0000256" key="1">
    <source>
        <dbReference type="ARBA" id="ARBA00004123"/>
    </source>
</evidence>
<keyword evidence="6" id="KW-0862">Zinc</keyword>
<reference evidence="15" key="1">
    <citation type="submission" date="2012-12" db="EMBL/GenBank/DDBJ databases">
        <authorList>
            <person name="Hellsten U."/>
            <person name="Grimwood J."/>
            <person name="Chapman J.A."/>
            <person name="Shapiro H."/>
            <person name="Aerts A."/>
            <person name="Otillar R.P."/>
            <person name="Terry A.Y."/>
            <person name="Boore J.L."/>
            <person name="Simakov O."/>
            <person name="Marletaz F."/>
            <person name="Cho S.-J."/>
            <person name="Edsinger-Gonzales E."/>
            <person name="Havlak P."/>
            <person name="Kuo D.-H."/>
            <person name="Larsson T."/>
            <person name="Lv J."/>
            <person name="Arendt D."/>
            <person name="Savage R."/>
            <person name="Osoegawa K."/>
            <person name="de Jong P."/>
            <person name="Lindberg D.R."/>
            <person name="Seaver E.C."/>
            <person name="Weisblat D.A."/>
            <person name="Putnam N.H."/>
            <person name="Grigoriev I.V."/>
            <person name="Rokhsar D.S."/>
        </authorList>
    </citation>
    <scope>NUCLEOTIDE SEQUENCE</scope>
</reference>
<feature type="domain" description="C2H2-type" evidence="12">
    <location>
        <begin position="174"/>
        <end position="201"/>
    </location>
</feature>
<dbReference type="KEGG" id="hro:HELRODRAFT_110871"/>
<organism evidence="14 15">
    <name type="scientific">Helobdella robusta</name>
    <name type="common">Californian leech</name>
    <dbReference type="NCBI Taxonomy" id="6412"/>
    <lineage>
        <taxon>Eukaryota</taxon>
        <taxon>Metazoa</taxon>
        <taxon>Spiralia</taxon>
        <taxon>Lophotrochozoa</taxon>
        <taxon>Annelida</taxon>
        <taxon>Clitellata</taxon>
        <taxon>Hirudinea</taxon>
        <taxon>Rhynchobdellida</taxon>
        <taxon>Glossiphoniidae</taxon>
        <taxon>Helobdella</taxon>
    </lineage>
</organism>
<dbReference type="STRING" id="6412.T1EF59"/>
<reference evidence="13 15" key="2">
    <citation type="journal article" date="2013" name="Nature">
        <title>Insights into bilaterian evolution from three spiralian genomes.</title>
        <authorList>
            <person name="Simakov O."/>
            <person name="Marletaz F."/>
            <person name="Cho S.J."/>
            <person name="Edsinger-Gonzales E."/>
            <person name="Havlak P."/>
            <person name="Hellsten U."/>
            <person name="Kuo D.H."/>
            <person name="Larsson T."/>
            <person name="Lv J."/>
            <person name="Arendt D."/>
            <person name="Savage R."/>
            <person name="Osoegawa K."/>
            <person name="de Jong P."/>
            <person name="Grimwood J."/>
            <person name="Chapman J.A."/>
            <person name="Shapiro H."/>
            <person name="Aerts A."/>
            <person name="Otillar R.P."/>
            <person name="Terry A.Y."/>
            <person name="Boore J.L."/>
            <person name="Grigoriev I.V."/>
            <person name="Lindberg D.R."/>
            <person name="Seaver E.C."/>
            <person name="Weisblat D.A."/>
            <person name="Putnam N.H."/>
            <person name="Rokhsar D.S."/>
        </authorList>
    </citation>
    <scope>NUCLEOTIDE SEQUENCE</scope>
</reference>
<evidence type="ECO:0000256" key="7">
    <source>
        <dbReference type="ARBA" id="ARBA00023015"/>
    </source>
</evidence>
<dbReference type="FunFam" id="3.30.160.60:FF:000608">
    <property type="entry name" value="zinc finger protein 286A isoform X1"/>
    <property type="match status" value="1"/>
</dbReference>
<keyword evidence="15" id="KW-1185">Reference proteome</keyword>
<dbReference type="GO" id="GO:0003700">
    <property type="term" value="F:DNA-binding transcription factor activity"/>
    <property type="evidence" value="ECO:0000318"/>
    <property type="project" value="GO_Central"/>
</dbReference>
<sequence>MVNGLPENRWKRLVLMASKKDLNEKKAFNSSENCKVNATIKPLKKKYGCLKRKAVKNKDEMFECEICHKTYTTAYYLRIHAKWHKLTNPKSCSYCTKRFDDDSELHEHLMLHAKDYPHKCSTCDKMFKKKVYLKCHMRLHTGEKPYKCKFCDKGFRVCSSLADHLKVHTGKRPYQCSFCNKKFAQRANWITHEKRHMGCKEFFCENCKKGFIQNFELQTHRLRCVTKEFKYECRMCDMKFTKENPFKLHCSRHCCIICGELFHNMREKVLHQVRCRRNGKTNTTKKPSTKLKGRAAALYKEFEMISSDDDDDEDEEDDDSMT</sequence>
<feature type="domain" description="C2H2-type" evidence="12">
    <location>
        <begin position="146"/>
        <end position="173"/>
    </location>
</feature>
<dbReference type="EnsemblMetazoa" id="HelroT110871">
    <property type="protein sequence ID" value="HelroP110871"/>
    <property type="gene ID" value="HelroG110871"/>
</dbReference>
<dbReference type="GO" id="GO:0006357">
    <property type="term" value="P:regulation of transcription by RNA polymerase II"/>
    <property type="evidence" value="ECO:0000318"/>
    <property type="project" value="GO_Central"/>
</dbReference>
<dbReference type="PANTHER" id="PTHR16515">
    <property type="entry name" value="PR DOMAIN ZINC FINGER PROTEIN"/>
    <property type="match status" value="1"/>
</dbReference>
<dbReference type="PROSITE" id="PS00028">
    <property type="entry name" value="ZINC_FINGER_C2H2_1"/>
    <property type="match status" value="6"/>
</dbReference>
<dbReference type="HOGENOM" id="CLU_002678_2_1_1"/>
<proteinExistence type="inferred from homology"/>
<gene>
    <name evidence="14" type="primary">20195211</name>
    <name evidence="13" type="ORF">HELRODRAFT_110871</name>
</gene>
<evidence type="ECO:0000256" key="10">
    <source>
        <dbReference type="ARBA" id="ARBA00023242"/>
    </source>
</evidence>
<dbReference type="GO" id="GO:0005634">
    <property type="term" value="C:nucleus"/>
    <property type="evidence" value="ECO:0007669"/>
    <property type="project" value="UniProtKB-SubCell"/>
</dbReference>
<dbReference type="EMBL" id="KB096275">
    <property type="protein sequence ID" value="ESO06795.1"/>
    <property type="molecule type" value="Genomic_DNA"/>
</dbReference>
<evidence type="ECO:0000313" key="15">
    <source>
        <dbReference type="Proteomes" id="UP000015101"/>
    </source>
</evidence>
<evidence type="ECO:0000256" key="11">
    <source>
        <dbReference type="PROSITE-ProRule" id="PRU00042"/>
    </source>
</evidence>
<dbReference type="GeneID" id="20195211"/>
<feature type="domain" description="C2H2-type" evidence="12">
    <location>
        <begin position="118"/>
        <end position="145"/>
    </location>
</feature>
<dbReference type="Proteomes" id="UP000015101">
    <property type="component" value="Unassembled WGS sequence"/>
</dbReference>
<comment type="similarity">
    <text evidence="2">Belongs to the krueppel C2H2-type zinc-finger protein family.</text>
</comment>
<dbReference type="eggNOG" id="KOG1721">
    <property type="taxonomic scope" value="Eukaryota"/>
</dbReference>
<reference evidence="14" key="3">
    <citation type="submission" date="2015-06" db="UniProtKB">
        <authorList>
            <consortium name="EnsemblMetazoa"/>
        </authorList>
    </citation>
    <scope>IDENTIFICATION</scope>
</reference>
<dbReference type="InterPro" id="IPR036236">
    <property type="entry name" value="Znf_C2H2_sf"/>
</dbReference>
<protein>
    <recommendedName>
        <fullName evidence="12">C2H2-type domain-containing protein</fullName>
    </recommendedName>
</protein>
<dbReference type="EMBL" id="AMQM01003688">
    <property type="status" value="NOT_ANNOTATED_CDS"/>
    <property type="molecule type" value="Genomic_DNA"/>
</dbReference>
<dbReference type="GO" id="GO:0008270">
    <property type="term" value="F:zinc ion binding"/>
    <property type="evidence" value="ECO:0007669"/>
    <property type="project" value="UniProtKB-KW"/>
</dbReference>
<evidence type="ECO:0000256" key="8">
    <source>
        <dbReference type="ARBA" id="ARBA00023125"/>
    </source>
</evidence>
<keyword evidence="10" id="KW-0539">Nucleus</keyword>
<evidence type="ECO:0000256" key="6">
    <source>
        <dbReference type="ARBA" id="ARBA00022833"/>
    </source>
</evidence>
<keyword evidence="9" id="KW-0804">Transcription</keyword>
<feature type="domain" description="C2H2-type" evidence="12">
    <location>
        <begin position="62"/>
        <end position="89"/>
    </location>
</feature>
<dbReference type="CTD" id="20195211"/>
<dbReference type="SUPFAM" id="SSF57667">
    <property type="entry name" value="beta-beta-alpha zinc fingers"/>
    <property type="match status" value="3"/>
</dbReference>
<dbReference type="PROSITE" id="PS50157">
    <property type="entry name" value="ZINC_FINGER_C2H2_2"/>
    <property type="match status" value="5"/>
</dbReference>
<evidence type="ECO:0000256" key="9">
    <source>
        <dbReference type="ARBA" id="ARBA00023163"/>
    </source>
</evidence>
<comment type="subcellular location">
    <subcellularLocation>
        <location evidence="1">Nucleus</location>
    </subcellularLocation>
</comment>
<dbReference type="FunFam" id="3.30.160.60:FF:000145">
    <property type="entry name" value="Zinc finger protein 574"/>
    <property type="match status" value="1"/>
</dbReference>
<dbReference type="AlphaFoldDB" id="T1EF59"/>
<evidence type="ECO:0000259" key="12">
    <source>
        <dbReference type="PROSITE" id="PS50157"/>
    </source>
</evidence>
<dbReference type="InterPro" id="IPR050331">
    <property type="entry name" value="Zinc_finger"/>
</dbReference>
<dbReference type="SMART" id="SM00355">
    <property type="entry name" value="ZnF_C2H2"/>
    <property type="match status" value="7"/>
</dbReference>
<dbReference type="InParanoid" id="T1EF59"/>
<name>T1EF59_HELRO</name>
<dbReference type="RefSeq" id="XP_009014891.1">
    <property type="nucleotide sequence ID" value="XM_009016643.1"/>
</dbReference>
<evidence type="ECO:0000313" key="13">
    <source>
        <dbReference type="EMBL" id="ESO06795.1"/>
    </source>
</evidence>
<evidence type="ECO:0000256" key="3">
    <source>
        <dbReference type="ARBA" id="ARBA00022723"/>
    </source>
</evidence>